<feature type="non-terminal residue" evidence="1">
    <location>
        <position position="123"/>
    </location>
</feature>
<evidence type="ECO:0000313" key="1">
    <source>
        <dbReference type="EMBL" id="GIQ92172.1"/>
    </source>
</evidence>
<sequence>EFTVGFTLTVSSELLVEGVVEGVQGGLEVSATVQYDVDMGTLVDLLESPGSALAEAVTASYKLTPTPFTLDSASLTVTPSLTIELEAEVTLADSTVGNAAASATFAFPLNATGSFTDTSCILP</sequence>
<comment type="caution">
    <text evidence="1">The sequence shown here is derived from an EMBL/GenBank/DDBJ whole genome shotgun (WGS) entry which is preliminary data.</text>
</comment>
<name>A0A9K3GQW9_9EUKA</name>
<reference evidence="1 2" key="1">
    <citation type="journal article" date="2018" name="PLoS ONE">
        <title>The draft genome of Kipferlia bialata reveals reductive genome evolution in fornicate parasites.</title>
        <authorList>
            <person name="Tanifuji G."/>
            <person name="Takabayashi S."/>
            <person name="Kume K."/>
            <person name="Takagi M."/>
            <person name="Nakayama T."/>
            <person name="Kamikawa R."/>
            <person name="Inagaki Y."/>
            <person name="Hashimoto T."/>
        </authorList>
    </citation>
    <scope>NUCLEOTIDE SEQUENCE [LARGE SCALE GENOMIC DNA]</scope>
    <source>
        <strain evidence="1">NY0173</strain>
    </source>
</reference>
<feature type="non-terminal residue" evidence="1">
    <location>
        <position position="1"/>
    </location>
</feature>
<proteinExistence type="predicted"/>
<keyword evidence="2" id="KW-1185">Reference proteome</keyword>
<evidence type="ECO:0000313" key="2">
    <source>
        <dbReference type="Proteomes" id="UP000265618"/>
    </source>
</evidence>
<organism evidence="1 2">
    <name type="scientific">Kipferlia bialata</name>
    <dbReference type="NCBI Taxonomy" id="797122"/>
    <lineage>
        <taxon>Eukaryota</taxon>
        <taxon>Metamonada</taxon>
        <taxon>Carpediemonas-like organisms</taxon>
        <taxon>Kipferlia</taxon>
    </lineage>
</organism>
<dbReference type="Proteomes" id="UP000265618">
    <property type="component" value="Unassembled WGS sequence"/>
</dbReference>
<dbReference type="EMBL" id="BDIP01009124">
    <property type="protein sequence ID" value="GIQ92172.1"/>
    <property type="molecule type" value="Genomic_DNA"/>
</dbReference>
<accession>A0A9K3GQW9</accession>
<protein>
    <submittedName>
        <fullName evidence="1">Uncharacterized protein</fullName>
    </submittedName>
</protein>
<gene>
    <name evidence="1" type="ORF">KIPB_015799</name>
</gene>
<dbReference type="AlphaFoldDB" id="A0A9K3GQW9"/>